<organism evidence="2 3">
    <name type="scientific">Tannerella forsythia</name>
    <name type="common">Bacteroides forsythus</name>
    <dbReference type="NCBI Taxonomy" id="28112"/>
    <lineage>
        <taxon>Bacteria</taxon>
        <taxon>Pseudomonadati</taxon>
        <taxon>Bacteroidota</taxon>
        <taxon>Bacteroidia</taxon>
        <taxon>Bacteroidales</taxon>
        <taxon>Tannerellaceae</taxon>
        <taxon>Tannerella</taxon>
    </lineage>
</organism>
<evidence type="ECO:0000259" key="1">
    <source>
        <dbReference type="Pfam" id="PF13524"/>
    </source>
</evidence>
<dbReference type="Proteomes" id="UP000279860">
    <property type="component" value="Unassembled WGS sequence"/>
</dbReference>
<dbReference type="InterPro" id="IPR055259">
    <property type="entry name" value="YkvP/CgeB_Glyco_trans-like"/>
</dbReference>
<protein>
    <submittedName>
        <fullName evidence="2">Glycosyltransferase family 1 protein</fullName>
    </submittedName>
</protein>
<comment type="caution">
    <text evidence="2">The sequence shown here is derived from an EMBL/GenBank/DDBJ whole genome shotgun (WGS) entry which is preliminary data.</text>
</comment>
<dbReference type="GO" id="GO:0016740">
    <property type="term" value="F:transferase activity"/>
    <property type="evidence" value="ECO:0007669"/>
    <property type="project" value="UniProtKB-KW"/>
</dbReference>
<dbReference type="Pfam" id="PF13524">
    <property type="entry name" value="Glyco_trans_1_2"/>
    <property type="match status" value="1"/>
</dbReference>
<accession>A0A3P1YU19</accession>
<evidence type="ECO:0000313" key="2">
    <source>
        <dbReference type="EMBL" id="RRD74561.1"/>
    </source>
</evidence>
<name>A0A3P1YU19_TANFO</name>
<keyword evidence="2" id="KW-0808">Transferase</keyword>
<proteinExistence type="predicted"/>
<dbReference type="EMBL" id="RQYN01000026">
    <property type="protein sequence ID" value="RRD74561.1"/>
    <property type="molecule type" value="Genomic_DNA"/>
</dbReference>
<evidence type="ECO:0000313" key="3">
    <source>
        <dbReference type="Proteomes" id="UP000279860"/>
    </source>
</evidence>
<reference evidence="2 3" key="1">
    <citation type="submission" date="2018-11" db="EMBL/GenBank/DDBJ databases">
        <title>Genomes From Bacteria Associated with the Canine Oral Cavity: a Test Case for Automated Genome-Based Taxonomic Assignment.</title>
        <authorList>
            <person name="Coil D.A."/>
            <person name="Jospin G."/>
            <person name="Darling A.E."/>
            <person name="Wallis C."/>
            <person name="Davis I.J."/>
            <person name="Harris S."/>
            <person name="Eisen J.A."/>
            <person name="Holcombe L.J."/>
            <person name="O'Flynn C."/>
        </authorList>
    </citation>
    <scope>NUCLEOTIDE SEQUENCE [LARGE SCALE GENOMIC DNA]</scope>
    <source>
        <strain evidence="2 3">OH1426_COT-023</strain>
    </source>
</reference>
<dbReference type="AlphaFoldDB" id="A0A3P1YU19"/>
<feature type="domain" description="Spore protein YkvP/CgeB glycosyl transferase-like" evidence="1">
    <location>
        <begin position="241"/>
        <end position="362"/>
    </location>
</feature>
<gene>
    <name evidence="2" type="ORF">EII41_07865</name>
</gene>
<dbReference type="RefSeq" id="WP_124790131.1">
    <property type="nucleotide sequence ID" value="NZ_RQYN01000026.1"/>
</dbReference>
<sequence>MHLLFIYEDDGSVMRSVPRVHFLDELKRAGHTLTVFNPLAYSDVEQFNEALAKAAGAVSADLMVSLHGDELVKPDTVGRFKQRGIPTLLLCSDNLQAPFMQRQIAPLFDLVWLTSFETMPLFKSWGCTCIFLPYAANPHVFRPRFTAEIPTVGFIGTPYGTRVMKINDLLKGGVPCSLYSDHLLNAPPSGQAIRTPSQNKPLVRIDRGDLDLMKFPIGRRILWSKVKKKFTSRPQLLESDHLHIHPSVSFEEMNRLYSDFALSLGITEVWDTYLLRTPVHKIHLRTFEIPMCGGLQFAPYIDELAGYFEDGKEIVLYRTKEEYIDKAKFYLHSNKSNERMNMKINARKRAEQEHTWINRFNDVFKAMSLHHTRHHTRS</sequence>